<feature type="transmembrane region" description="Helical" evidence="1">
    <location>
        <begin position="49"/>
        <end position="67"/>
    </location>
</feature>
<dbReference type="OrthoDB" id="88410at2759"/>
<keyword evidence="3" id="KW-1185">Reference proteome</keyword>
<evidence type="ECO:0000313" key="2">
    <source>
        <dbReference type="EMBL" id="RHZ68634.1"/>
    </source>
</evidence>
<evidence type="ECO:0000256" key="1">
    <source>
        <dbReference type="SAM" id="Phobius"/>
    </source>
</evidence>
<dbReference type="EMBL" id="PQFF01000268">
    <property type="protein sequence ID" value="RHZ68634.1"/>
    <property type="molecule type" value="Genomic_DNA"/>
</dbReference>
<keyword evidence="1" id="KW-0472">Membrane</keyword>
<dbReference type="AlphaFoldDB" id="A0A397I5J9"/>
<proteinExistence type="predicted"/>
<keyword evidence="1" id="KW-1133">Transmembrane helix</keyword>
<name>A0A397I5J9_9GLOM</name>
<dbReference type="PANTHER" id="PTHR34724">
    <property type="entry name" value="OS12G0596101 PROTEIN"/>
    <property type="match status" value="1"/>
</dbReference>
<dbReference type="PANTHER" id="PTHR34724:SF2">
    <property type="entry name" value="OS12G0596101 PROTEIN"/>
    <property type="match status" value="1"/>
</dbReference>
<evidence type="ECO:0000313" key="3">
    <source>
        <dbReference type="Proteomes" id="UP000266861"/>
    </source>
</evidence>
<accession>A0A397I5J9</accession>
<sequence>MCYQVTCKTCNKISWGGCGRHVDSVMKNVQESDRCKCQGELPQGGGGGGAPLLGLLIGAFVIYWFFFK</sequence>
<dbReference type="Proteomes" id="UP000266861">
    <property type="component" value="Unassembled WGS sequence"/>
</dbReference>
<reference evidence="2 3" key="1">
    <citation type="submission" date="2018-08" db="EMBL/GenBank/DDBJ databases">
        <title>Genome and evolution of the arbuscular mycorrhizal fungus Diversispora epigaea (formerly Glomus versiforme) and its bacterial endosymbionts.</title>
        <authorList>
            <person name="Sun X."/>
            <person name="Fei Z."/>
            <person name="Harrison M."/>
        </authorList>
    </citation>
    <scope>NUCLEOTIDE SEQUENCE [LARGE SCALE GENOMIC DNA]</scope>
    <source>
        <strain evidence="2 3">IT104</strain>
    </source>
</reference>
<comment type="caution">
    <text evidence="2">The sequence shown here is derived from an EMBL/GenBank/DDBJ whole genome shotgun (WGS) entry which is preliminary data.</text>
</comment>
<gene>
    <name evidence="2" type="ORF">Glove_294g118</name>
</gene>
<keyword evidence="1" id="KW-0812">Transmembrane</keyword>
<protein>
    <submittedName>
        <fullName evidence="2">Uncharacterized protein</fullName>
    </submittedName>
</protein>
<organism evidence="2 3">
    <name type="scientific">Diversispora epigaea</name>
    <dbReference type="NCBI Taxonomy" id="1348612"/>
    <lineage>
        <taxon>Eukaryota</taxon>
        <taxon>Fungi</taxon>
        <taxon>Fungi incertae sedis</taxon>
        <taxon>Mucoromycota</taxon>
        <taxon>Glomeromycotina</taxon>
        <taxon>Glomeromycetes</taxon>
        <taxon>Diversisporales</taxon>
        <taxon>Diversisporaceae</taxon>
        <taxon>Diversispora</taxon>
    </lineage>
</organism>